<accession>N8ZER4</accession>
<proteinExistence type="predicted"/>
<dbReference type="SUPFAM" id="SSF54523">
    <property type="entry name" value="Pili subunits"/>
    <property type="match status" value="1"/>
</dbReference>
<dbReference type="InterPro" id="IPR012902">
    <property type="entry name" value="N_methyl_site"/>
</dbReference>
<dbReference type="PATRIC" id="fig|1120926.3.peg.3529"/>
<evidence type="ECO:0000313" key="3">
    <source>
        <dbReference type="Proteomes" id="UP000013117"/>
    </source>
</evidence>
<dbReference type="Proteomes" id="UP000013117">
    <property type="component" value="Unassembled WGS sequence"/>
</dbReference>
<keyword evidence="1" id="KW-1133">Transmembrane helix</keyword>
<dbReference type="Gene3D" id="3.30.700.10">
    <property type="entry name" value="Glycoprotein, Type 4 Pilin"/>
    <property type="match status" value="1"/>
</dbReference>
<keyword evidence="1" id="KW-0812">Transmembrane</keyword>
<evidence type="ECO:0008006" key="4">
    <source>
        <dbReference type="Google" id="ProtNLM"/>
    </source>
</evidence>
<organism evidence="2 3">
    <name type="scientific">Acinetobacter gerneri DSM 14967 = CIP 107464 = MTCC 9824</name>
    <dbReference type="NCBI Taxonomy" id="1120926"/>
    <lineage>
        <taxon>Bacteria</taxon>
        <taxon>Pseudomonadati</taxon>
        <taxon>Pseudomonadota</taxon>
        <taxon>Gammaproteobacteria</taxon>
        <taxon>Moraxellales</taxon>
        <taxon>Moraxellaceae</taxon>
        <taxon>Acinetobacter</taxon>
    </lineage>
</organism>
<dbReference type="PROSITE" id="PS00409">
    <property type="entry name" value="PROKAR_NTER_METHYL"/>
    <property type="match status" value="1"/>
</dbReference>
<dbReference type="OrthoDB" id="5587184at2"/>
<dbReference type="NCBIfam" id="TIGR02532">
    <property type="entry name" value="IV_pilin_GFxxxE"/>
    <property type="match status" value="1"/>
</dbReference>
<comment type="caution">
    <text evidence="2">The sequence shown here is derived from an EMBL/GenBank/DDBJ whole genome shotgun (WGS) entry which is preliminary data.</text>
</comment>
<dbReference type="HOGENOM" id="CLU_084761_2_1_6"/>
<dbReference type="STRING" id="202952.GCA_000747725_03733"/>
<sequence>MHMGRGFTLIELIVTISIVGILVALAAPSFNQIIQKKNLEKSTRLLVLTLNQARSTAILERHAVTVKLNSSAPDSNEIFNWQPIGKAKLKTGSDIHFEMTGLVSEGDRIFKICAFDSADASSKIIMISRIGVIESIQEGTC</sequence>
<dbReference type="InterPro" id="IPR045584">
    <property type="entry name" value="Pilin-like"/>
</dbReference>
<reference evidence="2 3" key="1">
    <citation type="submission" date="2013-02" db="EMBL/GenBank/DDBJ databases">
        <title>The Genome Sequence of Acinetobacter gerneri CIP 107464.</title>
        <authorList>
            <consortium name="The Broad Institute Genome Sequencing Platform"/>
            <consortium name="The Broad Institute Genome Sequencing Center for Infectious Disease"/>
            <person name="Cerqueira G."/>
            <person name="Feldgarden M."/>
            <person name="Courvalin P."/>
            <person name="Perichon B."/>
            <person name="Grillot-Courvalin C."/>
            <person name="Clermont D."/>
            <person name="Rocha E."/>
            <person name="Yoon E.-J."/>
            <person name="Nemec A."/>
            <person name="Walker B."/>
            <person name="Young S.K."/>
            <person name="Zeng Q."/>
            <person name="Gargeya S."/>
            <person name="Fitzgerald M."/>
            <person name="Haas B."/>
            <person name="Abouelleil A."/>
            <person name="Alvarado L."/>
            <person name="Arachchi H.M."/>
            <person name="Berlin A.M."/>
            <person name="Chapman S.B."/>
            <person name="Dewar J."/>
            <person name="Goldberg J."/>
            <person name="Griggs A."/>
            <person name="Gujja S."/>
            <person name="Hansen M."/>
            <person name="Howarth C."/>
            <person name="Imamovic A."/>
            <person name="Larimer J."/>
            <person name="McCowan C."/>
            <person name="Murphy C."/>
            <person name="Neiman D."/>
            <person name="Pearson M."/>
            <person name="Priest M."/>
            <person name="Roberts A."/>
            <person name="Saif S."/>
            <person name="Shea T."/>
            <person name="Sisk P."/>
            <person name="Sykes S."/>
            <person name="Wortman J."/>
            <person name="Nusbaum C."/>
            <person name="Birren B."/>
        </authorList>
    </citation>
    <scope>NUCLEOTIDE SEQUENCE [LARGE SCALE GENOMIC DNA]</scope>
    <source>
        <strain evidence="2 3">CIP 107464</strain>
    </source>
</reference>
<name>N8ZER4_9GAMM</name>
<dbReference type="EMBL" id="APPN01000080">
    <property type="protein sequence ID" value="ENV32249.1"/>
    <property type="molecule type" value="Genomic_DNA"/>
</dbReference>
<dbReference type="AlphaFoldDB" id="N8ZER4"/>
<feature type="transmembrane region" description="Helical" evidence="1">
    <location>
        <begin position="6"/>
        <end position="27"/>
    </location>
</feature>
<protein>
    <recommendedName>
        <fullName evidence="4">Type II secretion system protein H</fullName>
    </recommendedName>
</protein>
<evidence type="ECO:0000256" key="1">
    <source>
        <dbReference type="SAM" id="Phobius"/>
    </source>
</evidence>
<keyword evidence="3" id="KW-1185">Reference proteome</keyword>
<evidence type="ECO:0000313" key="2">
    <source>
        <dbReference type="EMBL" id="ENV32249.1"/>
    </source>
</evidence>
<dbReference type="eggNOG" id="COG4970">
    <property type="taxonomic scope" value="Bacteria"/>
</dbReference>
<dbReference type="Pfam" id="PF07963">
    <property type="entry name" value="N_methyl"/>
    <property type="match status" value="1"/>
</dbReference>
<gene>
    <name evidence="2" type="ORF">F960_03637</name>
</gene>
<keyword evidence="1" id="KW-0472">Membrane</keyword>